<dbReference type="Proteomes" id="UP000809137">
    <property type="component" value="Unassembled WGS sequence"/>
</dbReference>
<accession>A0ABS1ZAQ1</accession>
<organism evidence="1 2">
    <name type="scientific">Pantoea eucrina</name>
    <dbReference type="NCBI Taxonomy" id="472693"/>
    <lineage>
        <taxon>Bacteria</taxon>
        <taxon>Pseudomonadati</taxon>
        <taxon>Pseudomonadota</taxon>
        <taxon>Gammaproteobacteria</taxon>
        <taxon>Enterobacterales</taxon>
        <taxon>Erwiniaceae</taxon>
        <taxon>Pantoea</taxon>
    </lineage>
</organism>
<gene>
    <name evidence="1" type="ORF">JJB79_16700</name>
</gene>
<evidence type="ECO:0008006" key="3">
    <source>
        <dbReference type="Google" id="ProtNLM"/>
    </source>
</evidence>
<sequence>MPRINKHIKQEEIEQYVSAAGALLHFNRPKNVFYVYADGDFETWAWVINPYTQQRVKTLRELDKQSWYIALDDAIKRLKEAL</sequence>
<proteinExistence type="predicted"/>
<evidence type="ECO:0000313" key="2">
    <source>
        <dbReference type="Proteomes" id="UP000809137"/>
    </source>
</evidence>
<protein>
    <recommendedName>
        <fullName evidence="3">Phage protein</fullName>
    </recommendedName>
</protein>
<comment type="caution">
    <text evidence="1">The sequence shown here is derived from an EMBL/GenBank/DDBJ whole genome shotgun (WGS) entry which is preliminary data.</text>
</comment>
<dbReference type="EMBL" id="JAFCXS010000015">
    <property type="protein sequence ID" value="MBM0749030.1"/>
    <property type="molecule type" value="Genomic_DNA"/>
</dbReference>
<name>A0ABS1ZAQ1_9GAMM</name>
<reference evidence="1 2" key="1">
    <citation type="submission" date="2021-01" db="EMBL/GenBank/DDBJ databases">
        <title>Complete genome sequence of Pantoea eucrina OB49, a heavy metal tolerant bacterium with PGPR potential isolated from wheat in Algeria.</title>
        <authorList>
            <person name="Lekired A."/>
            <person name="Ouzari I.H."/>
        </authorList>
    </citation>
    <scope>NUCLEOTIDE SEQUENCE [LARGE SCALE GENOMIC DNA]</scope>
    <source>
        <strain evidence="1 2">OB49</strain>
    </source>
</reference>
<dbReference type="RefSeq" id="WP_144380339.1">
    <property type="nucleotide sequence ID" value="NZ_JAFCXS010000015.1"/>
</dbReference>
<keyword evidence="2" id="KW-1185">Reference proteome</keyword>
<evidence type="ECO:0000313" key="1">
    <source>
        <dbReference type="EMBL" id="MBM0749030.1"/>
    </source>
</evidence>